<evidence type="ECO:0000313" key="3">
    <source>
        <dbReference type="EMBL" id="MCV3754235.1"/>
    </source>
</evidence>
<dbReference type="EMBL" id="JAOXHJ010000005">
    <property type="protein sequence ID" value="MCV3754235.1"/>
    <property type="molecule type" value="Genomic_DNA"/>
</dbReference>
<reference evidence="3 4" key="1">
    <citation type="journal article" date="2020" name="Int. J. Syst. Evol. Microbiol.">
        <title>Ureaplasma miroungigenitalium sp. nov. isolated from northern elephant seals (Mirounga angustirostris) and Ureaplasma zalophigenitalium sp. nov. isolated from California sea lions (Zalophus californianus).</title>
        <authorList>
            <person name="Volokhov D.V."/>
            <person name="Gulland F.M."/>
            <person name="Gao Y."/>
            <person name="Chizhikov V.E."/>
        </authorList>
    </citation>
    <scope>NUCLEOTIDE SEQUENCE [LARGE SCALE GENOMIC DNA]</scope>
    <source>
        <strain evidence="3 4">CSL7644-GEN</strain>
    </source>
</reference>
<gene>
    <name evidence="3" type="ORF">OF365_02500</name>
</gene>
<accession>A0ABT3BPQ3</accession>
<dbReference type="PROSITE" id="PS51257">
    <property type="entry name" value="PROKAR_LIPOPROTEIN"/>
    <property type="match status" value="1"/>
</dbReference>
<dbReference type="InterPro" id="IPR022382">
    <property type="entry name" value="Mycoplasma_peptidase_DUF31"/>
</dbReference>
<comment type="caution">
    <text evidence="3">The sequence shown here is derived from an EMBL/GenBank/DDBJ whole genome shotgun (WGS) entry which is preliminary data.</text>
</comment>
<organism evidence="3 4">
    <name type="scientific">Ureaplasma zalophigenitalium</name>
    <dbReference type="NCBI Taxonomy" id="907723"/>
    <lineage>
        <taxon>Bacteria</taxon>
        <taxon>Bacillati</taxon>
        <taxon>Mycoplasmatota</taxon>
        <taxon>Mycoplasmoidales</taxon>
        <taxon>Mycoplasmoidaceae</taxon>
        <taxon>Ureaplasma</taxon>
    </lineage>
</organism>
<feature type="chain" id="PRO_5046474679" evidence="1">
    <location>
        <begin position="26"/>
        <end position="705"/>
    </location>
</feature>
<feature type="domain" description="DUF31" evidence="2">
    <location>
        <begin position="336"/>
        <end position="650"/>
    </location>
</feature>
<sequence>MKKQFKKRIWQWAILSFSFGASAIAATGCSFLRRIPGLNFLQKAYAIKMLPANEYETLPSTMTDEMILKSFVFVFKDTKEEVILEQKNLHIKNKIPNDKQGSLDLVLYDEKLNKHFNVSIKNVFINDKIYNEIANLLEPTPQVYSLDEMLNLHGSPFEIINENPYYREYLKKANNYFNQITRDDEVVKFYLNKTGFLGFNTNEATRLDLLKTTRTSQSLKYQVSFLNYIARDELLKANEIETDWDVDIDIINQLIKNNPYGYLPSSFLQFFNWLTPSEYTRLIQRKNIWATDVQVEGISFRSSDRHGELELYILLSNNKYIYKKITHHNSLLKTNEDYYQYIFDRTISLNMLQTNEKNDLNIISGTGFILDRVITDDPDTYTFLVATNNHVLNLRSYNDKEEPIKWFNQETYNQFLEDHKTDISNEAYEDKDRYKYLLWGKTPEKSAISNSFSSINGVGFSRLSKVLNYTENNYLTPFFFMPQLTGHDLIFKTHENEIKNLHQLQNGTIDFVVIKMQVNKEDVTKQLPELSKIIGTDREEQWYVKYQPKYRYHPQITTFSAGYVGASDHSTGLSLWKGSKGVGNLVIGSEHTIHKTNILTNGKQPLGPDDYRYNIGSQIYTSDELGSLAGGSSGSMMIDANFNLIGIHYAGLQEGNITNRSNAIIGNLFYSYSPDLQGDTDAIAALRTYLKAQDIYTIKYNPSNK</sequence>
<dbReference type="Proteomes" id="UP001207252">
    <property type="component" value="Unassembled WGS sequence"/>
</dbReference>
<dbReference type="RefSeq" id="WP_263818038.1">
    <property type="nucleotide sequence ID" value="NZ_JAOXHJ010000005.1"/>
</dbReference>
<evidence type="ECO:0000259" key="2">
    <source>
        <dbReference type="Pfam" id="PF01732"/>
    </source>
</evidence>
<evidence type="ECO:0000256" key="1">
    <source>
        <dbReference type="SAM" id="SignalP"/>
    </source>
</evidence>
<feature type="signal peptide" evidence="1">
    <location>
        <begin position="1"/>
        <end position="25"/>
    </location>
</feature>
<protein>
    <submittedName>
        <fullName evidence="3">DUF31 family protein</fullName>
    </submittedName>
</protein>
<dbReference type="InterPro" id="IPR009003">
    <property type="entry name" value="Peptidase_S1_PA"/>
</dbReference>
<dbReference type="SUPFAM" id="SSF50494">
    <property type="entry name" value="Trypsin-like serine proteases"/>
    <property type="match status" value="1"/>
</dbReference>
<name>A0ABT3BPQ3_9BACT</name>
<proteinExistence type="predicted"/>
<evidence type="ECO:0000313" key="4">
    <source>
        <dbReference type="Proteomes" id="UP001207252"/>
    </source>
</evidence>
<keyword evidence="1" id="KW-0732">Signal</keyword>
<dbReference type="Pfam" id="PF01732">
    <property type="entry name" value="Mycop_pep_DUF31"/>
    <property type="match status" value="1"/>
</dbReference>
<keyword evidence="4" id="KW-1185">Reference proteome</keyword>